<sequence>MSVSTYFNPRAGVIASATDIYTPAKHCRRVEFNALPGIIIFVHGVNSMGEWFAASEEGLCKGLNQRLKRTSADPDDRWDVGGLLQSAEYSPELTPQGYLTRVGADAFVSREENSPVIRFRWGYTAAKADLKNVGPDILLDENNAWGGGPFANGCSALPDLWSNGTITDIFAGLQVEYLNTETSRLVYNCPARHYGAHAAWRLAALVAHIRQKHEKENGKACPVTVVCHSQGNMVGMASAFIGKHKFGGKGVADTYVLANPPYSVLASAADNFVQFDAENDLGRVTVHARRQTLDKFFEIVGKQECNHASPACVNGLMSNVKARPPWDAVEDRAQYPTQKRVFLYANPHDQVISVSTVLGLGWLGLSPEVLASTDDDMKSAAGTRGEPPFAFSHAEGVLFQRIWAQGDPKKPAFKVGDKPGVFCYYNQGIPGAASPIQGAGRFWFRKPLALRFHVRRVWDDERKSLGGKVGATILGGLYQLTFGAVHLLTMGKYGFIPVNADPPKGWKVNVNAPAVPNPIEPRTIRLYHAQEDPTGQQPADDGQVPKAGTVSGVFNQGPESHTDALNPAGRSNDVYDAHREKGQGDAAYESEAALRYEHNAGVRQLARRKAGDPHEEAIGQMHKDGDLSDARFEAFREFDAEKRRYFLREARDLNATNHSTILTNAEHSERVLAYDVNVGVCMMPREQMNWLRRFADWRYCNSKDEDMKEWSWYYGTGRIAGDRLEKRDDYKVEVPGTIGIDTERADTKFSQTPAKYHVQRPTEHDPIFGRERQ</sequence>
<dbReference type="InterPro" id="IPR056221">
    <property type="entry name" value="Tle3_ab_dom"/>
</dbReference>
<evidence type="ECO:0000259" key="3">
    <source>
        <dbReference type="Pfam" id="PF24322"/>
    </source>
</evidence>
<comment type="caution">
    <text evidence="4">The sequence shown here is derived from an EMBL/GenBank/DDBJ whole genome shotgun (WGS) entry which is preliminary data.</text>
</comment>
<dbReference type="RefSeq" id="WP_276265073.1">
    <property type="nucleotide sequence ID" value="NZ_JARJLM010000219.1"/>
</dbReference>
<accession>A0ABT6AQ28</accession>
<dbReference type="EMBL" id="JARJLM010000219">
    <property type="protein sequence ID" value="MDF3833846.1"/>
    <property type="molecule type" value="Genomic_DNA"/>
</dbReference>
<evidence type="ECO:0000313" key="4">
    <source>
        <dbReference type="EMBL" id="MDF3833846.1"/>
    </source>
</evidence>
<dbReference type="Pfam" id="PF24322">
    <property type="entry name" value="Tle3"/>
    <property type="match status" value="1"/>
</dbReference>
<feature type="compositionally biased region" description="Basic and acidic residues" evidence="1">
    <location>
        <begin position="760"/>
        <end position="773"/>
    </location>
</feature>
<feature type="domain" description="T6SS Tle3 phospholipase effector alpha/beta" evidence="3">
    <location>
        <begin position="35"/>
        <end position="365"/>
    </location>
</feature>
<reference evidence="4 5" key="1">
    <citation type="submission" date="2023-03" db="EMBL/GenBank/DDBJ databases">
        <title>Draft assemblies of triclosan tolerant bacteria isolated from returned activated sludge.</title>
        <authorList>
            <person name="Van Hamelsveld S."/>
        </authorList>
    </citation>
    <scope>NUCLEOTIDE SEQUENCE [LARGE SCALE GENOMIC DNA]</scope>
    <source>
        <strain evidence="4 5">GW210010_S58</strain>
    </source>
</reference>
<name>A0ABT6AQ28_9BURK</name>
<dbReference type="SUPFAM" id="SSF53474">
    <property type="entry name" value="alpha/beta-Hydrolases"/>
    <property type="match status" value="1"/>
</dbReference>
<dbReference type="InterPro" id="IPR029058">
    <property type="entry name" value="AB_hydrolase_fold"/>
</dbReference>
<evidence type="ECO:0000259" key="2">
    <source>
        <dbReference type="Pfam" id="PF11678"/>
    </source>
</evidence>
<feature type="region of interest" description="Disordered" evidence="1">
    <location>
        <begin position="753"/>
        <end position="773"/>
    </location>
</feature>
<dbReference type="Proteomes" id="UP001216674">
    <property type="component" value="Unassembled WGS sequence"/>
</dbReference>
<proteinExistence type="predicted"/>
<gene>
    <name evidence="4" type="ORF">P3W85_12930</name>
</gene>
<evidence type="ECO:0000256" key="1">
    <source>
        <dbReference type="SAM" id="MobiDB-lite"/>
    </source>
</evidence>
<keyword evidence="5" id="KW-1185">Reference proteome</keyword>
<protein>
    <submittedName>
        <fullName evidence="4">DUF3274 domain-containing protein</fullName>
    </submittedName>
</protein>
<dbReference type="InterPro" id="IPR021692">
    <property type="entry name" value="Tle3_C"/>
</dbReference>
<feature type="domain" description="Antibacterial effector protein Tle3 C-terminal" evidence="2">
    <location>
        <begin position="638"/>
        <end position="703"/>
    </location>
</feature>
<evidence type="ECO:0000313" key="5">
    <source>
        <dbReference type="Proteomes" id="UP001216674"/>
    </source>
</evidence>
<organism evidence="4 5">
    <name type="scientific">Cupriavidus basilensis</name>
    <dbReference type="NCBI Taxonomy" id="68895"/>
    <lineage>
        <taxon>Bacteria</taxon>
        <taxon>Pseudomonadati</taxon>
        <taxon>Pseudomonadota</taxon>
        <taxon>Betaproteobacteria</taxon>
        <taxon>Burkholderiales</taxon>
        <taxon>Burkholderiaceae</taxon>
        <taxon>Cupriavidus</taxon>
    </lineage>
</organism>
<dbReference type="Pfam" id="PF11678">
    <property type="entry name" value="Tle3_C"/>
    <property type="match status" value="1"/>
</dbReference>